<sequence>MLITHGVLSRDAVPAVGLVPLAISTVAGITLLRHKNKLQAQSADGQEGSAAGAAGGHNEIGAVESVIAELDPVGDRITHPLAVFAFDIAIAASIMVVLVYTWKSSSTSASLSMLAAYATIPLMLSFISHVALAFSALWDGLAIHGHIKWAASRAIDSDCPNCSHSLWPDRPTMPWSRFFQGRNQSAAYTPLFADGAESYHSDDDAIRGFAAEPEAVDVRPKKNGRNKPTSIVDETTSLLP</sequence>
<dbReference type="Proteomes" id="UP001143910">
    <property type="component" value="Unassembled WGS sequence"/>
</dbReference>
<organism evidence="1 2">
    <name type="scientific">Zarea fungicola</name>
    <dbReference type="NCBI Taxonomy" id="93591"/>
    <lineage>
        <taxon>Eukaryota</taxon>
        <taxon>Fungi</taxon>
        <taxon>Dikarya</taxon>
        <taxon>Ascomycota</taxon>
        <taxon>Pezizomycotina</taxon>
        <taxon>Sordariomycetes</taxon>
        <taxon>Hypocreomycetidae</taxon>
        <taxon>Hypocreales</taxon>
        <taxon>Cordycipitaceae</taxon>
        <taxon>Zarea</taxon>
    </lineage>
</organism>
<dbReference type="EMBL" id="JANJQO010000121">
    <property type="protein sequence ID" value="KAJ2981608.1"/>
    <property type="molecule type" value="Genomic_DNA"/>
</dbReference>
<name>A0ACC1NS24_9HYPO</name>
<comment type="caution">
    <text evidence="1">The sequence shown here is derived from an EMBL/GenBank/DDBJ whole genome shotgun (WGS) entry which is preliminary data.</text>
</comment>
<gene>
    <name evidence="1" type="ORF">NQ176_g1928</name>
</gene>
<evidence type="ECO:0000313" key="1">
    <source>
        <dbReference type="EMBL" id="KAJ2981608.1"/>
    </source>
</evidence>
<reference evidence="1" key="1">
    <citation type="submission" date="2022-08" db="EMBL/GenBank/DDBJ databases">
        <title>Genome Sequence of Lecanicillium fungicola.</title>
        <authorList>
            <person name="Buettner E."/>
        </authorList>
    </citation>
    <scope>NUCLEOTIDE SEQUENCE</scope>
    <source>
        <strain evidence="1">Babe33</strain>
    </source>
</reference>
<proteinExistence type="predicted"/>
<keyword evidence="2" id="KW-1185">Reference proteome</keyword>
<evidence type="ECO:0000313" key="2">
    <source>
        <dbReference type="Proteomes" id="UP001143910"/>
    </source>
</evidence>
<accession>A0ACC1NS24</accession>
<protein>
    <submittedName>
        <fullName evidence="1">Uncharacterized protein</fullName>
    </submittedName>
</protein>